<dbReference type="EMBL" id="CP119899">
    <property type="protein sequence ID" value="WFD28803.1"/>
    <property type="molecule type" value="Genomic_DNA"/>
</dbReference>
<dbReference type="PANTHER" id="PTHR15955:SF8">
    <property type="entry name" value="RWD DOMAIN-CONTAINING PROTEIN 2B-RELATED"/>
    <property type="match status" value="1"/>
</dbReference>
<reference evidence="1" key="1">
    <citation type="submission" date="2023-03" db="EMBL/GenBank/DDBJ databases">
        <title>Mating type loci evolution in Malassezia.</title>
        <authorList>
            <person name="Coelho M.A."/>
        </authorList>
    </citation>
    <scope>NUCLEOTIDE SEQUENCE</scope>
    <source>
        <strain evidence="1">CBS 9557</strain>
    </source>
</reference>
<dbReference type="AlphaFoldDB" id="A0AAF0EQH8"/>
<protein>
    <submittedName>
        <fullName evidence="1">Uncharacterized protein</fullName>
    </submittedName>
</protein>
<dbReference type="InterPro" id="IPR017359">
    <property type="entry name" value="Phi-like"/>
</dbReference>
<gene>
    <name evidence="1" type="ORF">MNAN1_003818</name>
</gene>
<name>A0AAF0EQH8_9BASI</name>
<sequence length="152" mass="16993">MHDAPHRALLAFHHILSTKKIKTLHAWSRELQLQGVMKVGYPGMLLVADRAAVPTNVLEYVHRVKRLPWQSCEVRALGALPLPGTPMLDGLAHALHTLALPASVSRRSGLVQLERLKDFGAYMDAADAAMSEPWPRVALSWSAFYRRAWRPS</sequence>
<dbReference type="Proteomes" id="UP001213623">
    <property type="component" value="Chromosome 8"/>
</dbReference>
<dbReference type="InterPro" id="IPR059181">
    <property type="entry name" value="RWDD2A-B_C"/>
</dbReference>
<organism evidence="1 2">
    <name type="scientific">Malassezia nana</name>
    <dbReference type="NCBI Taxonomy" id="180528"/>
    <lineage>
        <taxon>Eukaryota</taxon>
        <taxon>Fungi</taxon>
        <taxon>Dikarya</taxon>
        <taxon>Basidiomycota</taxon>
        <taxon>Ustilaginomycotina</taxon>
        <taxon>Malasseziomycetes</taxon>
        <taxon>Malasseziales</taxon>
        <taxon>Malasseziaceae</taxon>
        <taxon>Malassezia</taxon>
    </lineage>
</organism>
<proteinExistence type="predicted"/>
<dbReference type="CDD" id="cd24163">
    <property type="entry name" value="RWDD2_C"/>
    <property type="match status" value="1"/>
</dbReference>
<evidence type="ECO:0000313" key="2">
    <source>
        <dbReference type="Proteomes" id="UP001213623"/>
    </source>
</evidence>
<keyword evidence="2" id="KW-1185">Reference proteome</keyword>
<dbReference type="PANTHER" id="PTHR15955">
    <property type="entry name" value="RWD DOMAIN CONTAINING PROTEIN 2"/>
    <property type="match status" value="1"/>
</dbReference>
<evidence type="ECO:0000313" key="1">
    <source>
        <dbReference type="EMBL" id="WFD28803.1"/>
    </source>
</evidence>
<accession>A0AAF0EQH8</accession>